<name>A0A5M8PEY8_9LECA</name>
<organism evidence="1 2">
    <name type="scientific">Lasallia pustulata</name>
    <dbReference type="NCBI Taxonomy" id="136370"/>
    <lineage>
        <taxon>Eukaryota</taxon>
        <taxon>Fungi</taxon>
        <taxon>Dikarya</taxon>
        <taxon>Ascomycota</taxon>
        <taxon>Pezizomycotina</taxon>
        <taxon>Lecanoromycetes</taxon>
        <taxon>OSLEUM clade</taxon>
        <taxon>Umbilicariomycetidae</taxon>
        <taxon>Umbilicariales</taxon>
        <taxon>Umbilicariaceae</taxon>
        <taxon>Lasallia</taxon>
    </lineage>
</organism>
<accession>A0A5M8PEY8</accession>
<dbReference type="EMBL" id="VXIT01000016">
    <property type="protein sequence ID" value="KAA6407663.1"/>
    <property type="molecule type" value="Genomic_DNA"/>
</dbReference>
<sequence length="214" mass="23879">MASYYSIRQADLQTAAILRARQWHLDNETLPPYSPYAVPPSTFRISASACASASPQTLTTLTLTPTPTSSSPTSTCSIQIHPPKSGDLFRQSPDLKICRRHREWQGDEVATVQYHKSGGMDIRFIDRRSMPMERTGWREEAYSFLSMGGVRWWKGAAEVERARKASRGSGMERVGSRGKLLLLRWFGVCGEVEGRGFVGRYVQATDAYLVASVV</sequence>
<dbReference type="AlphaFoldDB" id="A0A5M8PEY8"/>
<gene>
    <name evidence="1" type="ORF">FRX48_08501</name>
</gene>
<protein>
    <submittedName>
        <fullName evidence="1">Uncharacterized protein</fullName>
    </submittedName>
</protein>
<proteinExistence type="predicted"/>
<comment type="caution">
    <text evidence="1">The sequence shown here is derived from an EMBL/GenBank/DDBJ whole genome shotgun (WGS) entry which is preliminary data.</text>
</comment>
<reference evidence="1 2" key="1">
    <citation type="submission" date="2019-09" db="EMBL/GenBank/DDBJ databases">
        <title>The hologenome of the rock-dwelling lichen Lasallia pustulata.</title>
        <authorList>
            <person name="Greshake Tzovaras B."/>
            <person name="Segers F."/>
            <person name="Bicker A."/>
            <person name="Dal Grande F."/>
            <person name="Otte J."/>
            <person name="Hankeln T."/>
            <person name="Schmitt I."/>
            <person name="Ebersberger I."/>
        </authorList>
    </citation>
    <scope>NUCLEOTIDE SEQUENCE [LARGE SCALE GENOMIC DNA]</scope>
    <source>
        <strain evidence="1">A1-1</strain>
    </source>
</reference>
<evidence type="ECO:0000313" key="2">
    <source>
        <dbReference type="Proteomes" id="UP000324767"/>
    </source>
</evidence>
<evidence type="ECO:0000313" key="1">
    <source>
        <dbReference type="EMBL" id="KAA6407663.1"/>
    </source>
</evidence>
<dbReference type="Proteomes" id="UP000324767">
    <property type="component" value="Unassembled WGS sequence"/>
</dbReference>